<accession>A0AA36M503</accession>
<feature type="compositionally biased region" description="Polar residues" evidence="2">
    <location>
        <begin position="189"/>
        <end position="199"/>
    </location>
</feature>
<name>A0AA36M503_CYLNA</name>
<gene>
    <name evidence="3" type="ORF">CYNAS_LOCUS10023</name>
</gene>
<protein>
    <submittedName>
        <fullName evidence="3">Uncharacterized protein</fullName>
    </submittedName>
</protein>
<organism evidence="3 4">
    <name type="scientific">Cylicocyclus nassatus</name>
    <name type="common">Nematode worm</name>
    <dbReference type="NCBI Taxonomy" id="53992"/>
    <lineage>
        <taxon>Eukaryota</taxon>
        <taxon>Metazoa</taxon>
        <taxon>Ecdysozoa</taxon>
        <taxon>Nematoda</taxon>
        <taxon>Chromadorea</taxon>
        <taxon>Rhabditida</taxon>
        <taxon>Rhabditina</taxon>
        <taxon>Rhabditomorpha</taxon>
        <taxon>Strongyloidea</taxon>
        <taxon>Strongylidae</taxon>
        <taxon>Cylicocyclus</taxon>
    </lineage>
</organism>
<keyword evidence="1" id="KW-0175">Coiled coil</keyword>
<feature type="compositionally biased region" description="Basic and acidic residues" evidence="2">
    <location>
        <begin position="102"/>
        <end position="113"/>
    </location>
</feature>
<feature type="coiled-coil region" evidence="1">
    <location>
        <begin position="319"/>
        <end position="346"/>
    </location>
</feature>
<proteinExistence type="predicted"/>
<dbReference type="AlphaFoldDB" id="A0AA36M503"/>
<dbReference type="EMBL" id="CATQJL010000223">
    <property type="protein sequence ID" value="CAJ0598040.1"/>
    <property type="molecule type" value="Genomic_DNA"/>
</dbReference>
<feature type="compositionally biased region" description="Basic and acidic residues" evidence="2">
    <location>
        <begin position="129"/>
        <end position="169"/>
    </location>
</feature>
<evidence type="ECO:0000256" key="2">
    <source>
        <dbReference type="SAM" id="MobiDB-lite"/>
    </source>
</evidence>
<feature type="region of interest" description="Disordered" evidence="2">
    <location>
        <begin position="63"/>
        <end position="113"/>
    </location>
</feature>
<feature type="compositionally biased region" description="Basic residues" evidence="2">
    <location>
        <begin position="89"/>
        <end position="101"/>
    </location>
</feature>
<sequence>MDTHSTNTEGATPAFEQDLAINTVNTYNSLSSSHTQTLSGEPEENQQCSPSNAAYLDENEMLASNSSSKVQQENDTDLAALRSSETHADRRRQRLAAHAKRAASERASETDHERRLRLAALAKRARLKRSVESEEEKSVRLAKDAEKARAGRSAVLKERTRITKSDKIEQNSQESSVQHDRGEGYVHSQFPSTSRAYGSEALDSQQLPLSHYSEATTAVASIDTQLMSDPNGQNRENSNDEKPRISEVLISGTQEYHGESEQLTASDLLSNTDQSGCRLEETDHEHQSRLAIDARRMASRRSNETEDERKHRLASLVERARLKRLLENEQERSKRLANDAKRARTRRMVEVERRSDASSVARMIQDPLESDQMLNNHEVLSHHNENEELREEAVAQMSSVGNVHLQRRTPSNLVTLRQMGKLGCGKKMFYNEHYAVIYLSGYSEKHTQHAEAIEEGEDEAVRGEM</sequence>
<feature type="region of interest" description="Disordered" evidence="2">
    <location>
        <begin position="30"/>
        <end position="50"/>
    </location>
</feature>
<feature type="compositionally biased region" description="Polar residues" evidence="2">
    <location>
        <begin position="63"/>
        <end position="73"/>
    </location>
</feature>
<reference evidence="3" key="1">
    <citation type="submission" date="2023-07" db="EMBL/GenBank/DDBJ databases">
        <authorList>
            <consortium name="CYATHOMIX"/>
        </authorList>
    </citation>
    <scope>NUCLEOTIDE SEQUENCE</scope>
    <source>
        <strain evidence="3">N/A</strain>
    </source>
</reference>
<evidence type="ECO:0000256" key="1">
    <source>
        <dbReference type="SAM" id="Coils"/>
    </source>
</evidence>
<keyword evidence="4" id="KW-1185">Reference proteome</keyword>
<feature type="region of interest" description="Disordered" evidence="2">
    <location>
        <begin position="128"/>
        <end position="199"/>
    </location>
</feature>
<evidence type="ECO:0000313" key="3">
    <source>
        <dbReference type="EMBL" id="CAJ0598040.1"/>
    </source>
</evidence>
<comment type="caution">
    <text evidence="3">The sequence shown here is derived from an EMBL/GenBank/DDBJ whole genome shotgun (WGS) entry which is preliminary data.</text>
</comment>
<dbReference type="Proteomes" id="UP001176961">
    <property type="component" value="Unassembled WGS sequence"/>
</dbReference>
<evidence type="ECO:0000313" key="4">
    <source>
        <dbReference type="Proteomes" id="UP001176961"/>
    </source>
</evidence>